<reference evidence="12" key="1">
    <citation type="journal article" date="2023" name="Microbiol Resour">
        <title>Genome Sequences of Rhodoplanes serenus and Two Thermotolerant Strains, Rhodoplanes tepidamans and 'Rhodoplanes cryptolactis,' Further Refine the Genus.</title>
        <authorList>
            <person name="Rayyan A.A."/>
            <person name="Kyndt J.A."/>
        </authorList>
    </citation>
    <scope>NUCLEOTIDE SEQUENCE</scope>
    <source>
        <strain evidence="12">DSM 9987</strain>
    </source>
</reference>
<evidence type="ECO:0000256" key="4">
    <source>
        <dbReference type="ARBA" id="ARBA00022793"/>
    </source>
</evidence>
<keyword evidence="13" id="KW-1185">Reference proteome</keyword>
<dbReference type="PANTHER" id="PTHR21091:SF169">
    <property type="entry name" value="UROPORPHYRINOGEN DECARBOXYLASE"/>
    <property type="match status" value="1"/>
</dbReference>
<keyword evidence="6 7" id="KW-0627">Porphyrin biosynthesis</keyword>
<dbReference type="EC" id="4.1.1.37" evidence="3 7"/>
<evidence type="ECO:0000313" key="13">
    <source>
        <dbReference type="Proteomes" id="UP001165652"/>
    </source>
</evidence>
<sequence>MTRSDTPSKPTRPLLEVLSGKRQAIPPVWMMRQAGRYLPEYRATREQAGSFLDLCYNPALAAEVTFQPIRRFGFDAAILFSDILVVPHALGQTVSFTAGEGPRLEPVVTGENVGRYAGAFDKQKLAAVFEAVRLIRAGLPAETTFLGFCGAPWTVATYMVAGEGTPDQAPARLLAYRDPATMQRLIDALVEASITYLVEQFRCGVDAVQLFDTWGGILPPAEFDRWVIDPARRIVDGVRAAVPGAKIIAFPRGAGTQLERFVDRVPVDAVGLDWTMDLTFARERIQSRVPVQGNLDPLLLVAGGDALDRGVDAVMEAFRDGPFIFNLGHGITPEAPVENVERMLARVRGR</sequence>
<comment type="function">
    <text evidence="7">Catalyzes the decarboxylation of four acetate groups of uroporphyrinogen-III to yield coproporphyrinogen-III.</text>
</comment>
<accession>A0ABT5J3K8</accession>
<feature type="binding site" evidence="7">
    <location>
        <position position="329"/>
    </location>
    <ligand>
        <name>substrate</name>
    </ligand>
</feature>
<evidence type="ECO:0000256" key="5">
    <source>
        <dbReference type="ARBA" id="ARBA00023239"/>
    </source>
</evidence>
<reference evidence="12" key="2">
    <citation type="submission" date="2023-02" db="EMBL/GenBank/DDBJ databases">
        <authorList>
            <person name="Rayyan A."/>
            <person name="Meyer T."/>
            <person name="Kyndt J.A."/>
        </authorList>
    </citation>
    <scope>NUCLEOTIDE SEQUENCE</scope>
    <source>
        <strain evidence="12">DSM 9987</strain>
    </source>
</reference>
<dbReference type="Pfam" id="PF01208">
    <property type="entry name" value="URO-D"/>
    <property type="match status" value="1"/>
</dbReference>
<evidence type="ECO:0000256" key="8">
    <source>
        <dbReference type="RuleBase" id="RU000554"/>
    </source>
</evidence>
<comment type="caution">
    <text evidence="12">The sequence shown here is derived from an EMBL/GenBank/DDBJ whole genome shotgun (WGS) entry which is preliminary data.</text>
</comment>
<comment type="subunit">
    <text evidence="7">Homodimer.</text>
</comment>
<feature type="domain" description="Uroporphyrinogen decarboxylase (URO-D)" evidence="10">
    <location>
        <begin position="27"/>
        <end position="36"/>
    </location>
</feature>
<comment type="pathway">
    <text evidence="1 7 8">Porphyrin-containing compound metabolism; protoporphyrin-IX biosynthesis; coproporphyrinogen-III from 5-aminolevulinate: step 4/4.</text>
</comment>
<feature type="binding site" evidence="7">
    <location>
        <begin position="32"/>
        <end position="36"/>
    </location>
    <ligand>
        <name>substrate</name>
    </ligand>
</feature>
<dbReference type="Proteomes" id="UP001165652">
    <property type="component" value="Unassembled WGS sequence"/>
</dbReference>
<keyword evidence="4 7" id="KW-0210">Decarboxylase</keyword>
<comment type="subcellular location">
    <subcellularLocation>
        <location evidence="7">Cytoplasm</location>
    </subcellularLocation>
</comment>
<protein>
    <recommendedName>
        <fullName evidence="3 7">Uroporphyrinogen decarboxylase</fullName>
        <shortName evidence="7">UPD</shortName>
        <shortName evidence="7">URO-D</shortName>
        <ecNumber evidence="3 7">4.1.1.37</ecNumber>
    </recommendedName>
</protein>
<evidence type="ECO:0000256" key="1">
    <source>
        <dbReference type="ARBA" id="ARBA00004804"/>
    </source>
</evidence>
<evidence type="ECO:0000313" key="12">
    <source>
        <dbReference type="EMBL" id="MDC7784242.1"/>
    </source>
</evidence>
<comment type="catalytic activity">
    <reaction evidence="7 8">
        <text>uroporphyrinogen III + 4 H(+) = coproporphyrinogen III + 4 CO2</text>
        <dbReference type="Rhea" id="RHEA:19865"/>
        <dbReference type="ChEBI" id="CHEBI:15378"/>
        <dbReference type="ChEBI" id="CHEBI:16526"/>
        <dbReference type="ChEBI" id="CHEBI:57308"/>
        <dbReference type="ChEBI" id="CHEBI:57309"/>
        <dbReference type="EC" id="4.1.1.37"/>
    </reaction>
</comment>
<evidence type="ECO:0000256" key="9">
    <source>
        <dbReference type="RuleBase" id="RU004169"/>
    </source>
</evidence>
<feature type="domain" description="Uroporphyrinogen decarboxylase (URO-D)" evidence="11">
    <location>
        <begin position="146"/>
        <end position="162"/>
    </location>
</feature>
<comment type="similarity">
    <text evidence="2 7 9">Belongs to the uroporphyrinogen decarboxylase family.</text>
</comment>
<dbReference type="CDD" id="cd00717">
    <property type="entry name" value="URO-D"/>
    <property type="match status" value="1"/>
</dbReference>
<dbReference type="InterPro" id="IPR006361">
    <property type="entry name" value="Uroporphyrinogen_deCO2ase_HemE"/>
</dbReference>
<evidence type="ECO:0000256" key="6">
    <source>
        <dbReference type="ARBA" id="ARBA00023244"/>
    </source>
</evidence>
<dbReference type="InterPro" id="IPR038071">
    <property type="entry name" value="UROD/MetE-like_sf"/>
</dbReference>
<dbReference type="SUPFAM" id="SSF51726">
    <property type="entry name" value="UROD/MetE-like"/>
    <property type="match status" value="1"/>
</dbReference>
<dbReference type="PROSITE" id="PS00907">
    <property type="entry name" value="UROD_2"/>
    <property type="match status" value="1"/>
</dbReference>
<feature type="site" description="Transition state stabilizer" evidence="7">
    <location>
        <position position="82"/>
    </location>
</feature>
<dbReference type="InterPro" id="IPR000257">
    <property type="entry name" value="Uroporphyrinogen_deCOase"/>
</dbReference>
<evidence type="ECO:0000256" key="3">
    <source>
        <dbReference type="ARBA" id="ARBA00012288"/>
    </source>
</evidence>
<dbReference type="PANTHER" id="PTHR21091">
    <property type="entry name" value="METHYLTETRAHYDROFOLATE:HOMOCYSTEINE METHYLTRANSFERASE RELATED"/>
    <property type="match status" value="1"/>
</dbReference>
<comment type="caution">
    <text evidence="7">Lacks conserved residue(s) required for the propagation of feature annotation.</text>
</comment>
<keyword evidence="7" id="KW-0963">Cytoplasm</keyword>
<dbReference type="RefSeq" id="WP_272775089.1">
    <property type="nucleotide sequence ID" value="NZ_JAQQLI010000001.1"/>
</dbReference>
<evidence type="ECO:0000256" key="7">
    <source>
        <dbReference type="HAMAP-Rule" id="MF_00218"/>
    </source>
</evidence>
<dbReference type="EMBL" id="JAQQLI010000001">
    <property type="protein sequence ID" value="MDC7784242.1"/>
    <property type="molecule type" value="Genomic_DNA"/>
</dbReference>
<name>A0ABT5J3K8_RHOTP</name>
<feature type="binding site" evidence="7">
    <location>
        <position position="82"/>
    </location>
    <ligand>
        <name>substrate</name>
    </ligand>
</feature>
<evidence type="ECO:0000259" key="10">
    <source>
        <dbReference type="PROSITE" id="PS00906"/>
    </source>
</evidence>
<gene>
    <name evidence="7 12" type="primary">hemE</name>
    <name evidence="12" type="ORF">PQJ73_00965</name>
</gene>
<dbReference type="Gene3D" id="3.20.20.210">
    <property type="match status" value="1"/>
</dbReference>
<dbReference type="HAMAP" id="MF_00218">
    <property type="entry name" value="URO_D"/>
    <property type="match status" value="1"/>
</dbReference>
<evidence type="ECO:0000256" key="2">
    <source>
        <dbReference type="ARBA" id="ARBA00009935"/>
    </source>
</evidence>
<organism evidence="12 13">
    <name type="scientific">Rhodoplanes tepidamans</name>
    <name type="common">Rhodoplanes cryptolactis</name>
    <dbReference type="NCBI Taxonomy" id="200616"/>
    <lineage>
        <taxon>Bacteria</taxon>
        <taxon>Pseudomonadati</taxon>
        <taxon>Pseudomonadota</taxon>
        <taxon>Alphaproteobacteria</taxon>
        <taxon>Hyphomicrobiales</taxon>
        <taxon>Nitrobacteraceae</taxon>
        <taxon>Rhodoplanes</taxon>
    </lineage>
</organism>
<feature type="binding site" evidence="7">
    <location>
        <position position="158"/>
    </location>
    <ligand>
        <name>substrate</name>
    </ligand>
</feature>
<feature type="binding site" evidence="7">
    <location>
        <position position="213"/>
    </location>
    <ligand>
        <name>substrate</name>
    </ligand>
</feature>
<dbReference type="PROSITE" id="PS00906">
    <property type="entry name" value="UROD_1"/>
    <property type="match status" value="1"/>
</dbReference>
<dbReference type="GO" id="GO:0004853">
    <property type="term" value="F:uroporphyrinogen decarboxylase activity"/>
    <property type="evidence" value="ECO:0007669"/>
    <property type="project" value="UniProtKB-EC"/>
</dbReference>
<proteinExistence type="inferred from homology"/>
<evidence type="ECO:0000259" key="11">
    <source>
        <dbReference type="PROSITE" id="PS00907"/>
    </source>
</evidence>
<dbReference type="NCBIfam" id="TIGR01464">
    <property type="entry name" value="hemE"/>
    <property type="match status" value="1"/>
</dbReference>
<keyword evidence="5 7" id="KW-0456">Lyase</keyword>